<keyword evidence="2 4" id="KW-0479">Metal-binding</keyword>
<dbReference type="PROSITE" id="PS51007">
    <property type="entry name" value="CYTC"/>
    <property type="match status" value="2"/>
</dbReference>
<evidence type="ECO:0000256" key="3">
    <source>
        <dbReference type="ARBA" id="ARBA00023004"/>
    </source>
</evidence>
<name>A0A381FII1_9FLAO</name>
<dbReference type="InterPro" id="IPR036909">
    <property type="entry name" value="Cyt_c-like_dom_sf"/>
</dbReference>
<dbReference type="GO" id="GO:0046872">
    <property type="term" value="F:metal ion binding"/>
    <property type="evidence" value="ECO:0007669"/>
    <property type="project" value="UniProtKB-KW"/>
</dbReference>
<evidence type="ECO:0000259" key="5">
    <source>
        <dbReference type="PROSITE" id="PS51007"/>
    </source>
</evidence>
<evidence type="ECO:0000313" key="7">
    <source>
        <dbReference type="Proteomes" id="UP000254282"/>
    </source>
</evidence>
<dbReference type="RefSeq" id="WP_065722166.1">
    <property type="nucleotide sequence ID" value="NZ_UFVR01000004.1"/>
</dbReference>
<dbReference type="EMBL" id="UFVR01000004">
    <property type="protein sequence ID" value="SUX46360.1"/>
    <property type="molecule type" value="Genomic_DNA"/>
</dbReference>
<protein>
    <submittedName>
        <fullName evidence="6">Cytochrome c552</fullName>
    </submittedName>
</protein>
<organism evidence="6 7">
    <name type="scientific">Chryseobacterium indoltheticum</name>
    <dbReference type="NCBI Taxonomy" id="254"/>
    <lineage>
        <taxon>Bacteria</taxon>
        <taxon>Pseudomonadati</taxon>
        <taxon>Bacteroidota</taxon>
        <taxon>Flavobacteriia</taxon>
        <taxon>Flavobacteriales</taxon>
        <taxon>Weeksellaceae</taxon>
        <taxon>Chryseobacterium group</taxon>
        <taxon>Chryseobacterium</taxon>
    </lineage>
</organism>
<evidence type="ECO:0000313" key="6">
    <source>
        <dbReference type="EMBL" id="SUX46360.1"/>
    </source>
</evidence>
<sequence length="329" mass="36495">MEFFNSHKKLFSSALVFFLFLTLIICILPALNNQKTYQPLPGSRALTEEESRGKAIYIQEGCVGCHTQQVRNVDMDEVFGDRPSLAVDYARNRRLNLFQNTATLMGTERTGPDLINIGTRQPSKEWHYSHLYNPRSVVPESIMPSYKWLFLNKESLDPGDIEVSVPIEFRKGIEGKIVPSKDGRALIAYLLSLKQTGLPTGKPSGDFLYKIKKKTLEASGDNNLPDGEALFTTNCVSCHQTNGEGLPGAFPPLKNSPVVLGENLELYITIIMKGYDARPEFATMPAVGTNAGFTAEDVAALINHERTSWGNPGKKVTVEEVKLIMAKIK</sequence>
<evidence type="ECO:0000256" key="4">
    <source>
        <dbReference type="PROSITE-ProRule" id="PRU00433"/>
    </source>
</evidence>
<dbReference type="Proteomes" id="UP000254282">
    <property type="component" value="Unassembled WGS sequence"/>
</dbReference>
<dbReference type="AlphaFoldDB" id="A0A381FII1"/>
<dbReference type="InterPro" id="IPR051459">
    <property type="entry name" value="Cytochrome_c-type_DH"/>
</dbReference>
<gene>
    <name evidence="6" type="primary">cycA_2</name>
    <name evidence="6" type="ORF">NCTC13532_01893</name>
</gene>
<feature type="domain" description="Cytochrome c" evidence="5">
    <location>
        <begin position="222"/>
        <end position="329"/>
    </location>
</feature>
<dbReference type="GO" id="GO:0009055">
    <property type="term" value="F:electron transfer activity"/>
    <property type="evidence" value="ECO:0007669"/>
    <property type="project" value="InterPro"/>
</dbReference>
<dbReference type="InterPro" id="IPR003468">
    <property type="entry name" value="Cyt_c_oxidase_monohaem-su/FixO"/>
</dbReference>
<evidence type="ECO:0000256" key="2">
    <source>
        <dbReference type="ARBA" id="ARBA00022723"/>
    </source>
</evidence>
<dbReference type="SUPFAM" id="SSF46626">
    <property type="entry name" value="Cytochrome c"/>
    <property type="match status" value="2"/>
</dbReference>
<proteinExistence type="predicted"/>
<dbReference type="Pfam" id="PF00034">
    <property type="entry name" value="Cytochrom_C"/>
    <property type="match status" value="1"/>
</dbReference>
<dbReference type="Gene3D" id="1.10.760.10">
    <property type="entry name" value="Cytochrome c-like domain"/>
    <property type="match status" value="2"/>
</dbReference>
<reference evidence="6 7" key="1">
    <citation type="submission" date="2018-06" db="EMBL/GenBank/DDBJ databases">
        <authorList>
            <consortium name="Pathogen Informatics"/>
            <person name="Doyle S."/>
        </authorList>
    </citation>
    <scope>NUCLEOTIDE SEQUENCE [LARGE SCALE GENOMIC DNA]</scope>
    <source>
        <strain evidence="6 7">NCTC13532</strain>
    </source>
</reference>
<keyword evidence="3 4" id="KW-0408">Iron</keyword>
<feature type="domain" description="Cytochrome c" evidence="5">
    <location>
        <begin position="48"/>
        <end position="194"/>
    </location>
</feature>
<dbReference type="InterPro" id="IPR009056">
    <property type="entry name" value="Cyt_c-like_dom"/>
</dbReference>
<dbReference type="PANTHER" id="PTHR35008">
    <property type="entry name" value="BLL4482 PROTEIN-RELATED"/>
    <property type="match status" value="1"/>
</dbReference>
<dbReference type="PANTHER" id="PTHR35008:SF8">
    <property type="entry name" value="ALCOHOL DEHYDROGENASE CYTOCHROME C SUBUNIT"/>
    <property type="match status" value="1"/>
</dbReference>
<evidence type="ECO:0000256" key="1">
    <source>
        <dbReference type="ARBA" id="ARBA00022617"/>
    </source>
</evidence>
<dbReference type="GO" id="GO:0020037">
    <property type="term" value="F:heme binding"/>
    <property type="evidence" value="ECO:0007669"/>
    <property type="project" value="InterPro"/>
</dbReference>
<accession>A0A381FII1</accession>
<dbReference type="Pfam" id="PF02433">
    <property type="entry name" value="FixO"/>
    <property type="match status" value="1"/>
</dbReference>
<keyword evidence="1 4" id="KW-0349">Heme</keyword>